<dbReference type="PIRSF" id="PIRSF027744">
    <property type="entry name" value="Snx9"/>
    <property type="match status" value="1"/>
</dbReference>
<dbReference type="InterPro" id="IPR001452">
    <property type="entry name" value="SH3_domain"/>
</dbReference>
<dbReference type="SMART" id="SM00326">
    <property type="entry name" value="SH3"/>
    <property type="match status" value="1"/>
</dbReference>
<dbReference type="SUPFAM" id="SSF50044">
    <property type="entry name" value="SH3-domain"/>
    <property type="match status" value="1"/>
</dbReference>
<dbReference type="Pfam" id="PF00787">
    <property type="entry name" value="PX"/>
    <property type="match status" value="1"/>
</dbReference>
<protein>
    <recommendedName>
        <fullName evidence="7">Sorting nexin</fullName>
    </recommendedName>
</protein>
<dbReference type="FunFam" id="1.20.1270.60:FF:000032">
    <property type="entry name" value="Sorting nexin"/>
    <property type="match status" value="1"/>
</dbReference>
<evidence type="ECO:0000256" key="6">
    <source>
        <dbReference type="ARBA" id="ARBA00023329"/>
    </source>
</evidence>
<dbReference type="Proteomes" id="UP000618051">
    <property type="component" value="Unassembled WGS sequence"/>
</dbReference>
<dbReference type="FunFam" id="3.30.1520.10:FF:000004">
    <property type="entry name" value="Sorting nexin"/>
    <property type="match status" value="1"/>
</dbReference>
<comment type="similarity">
    <text evidence="2 7">Belongs to the sorting nexin family.</text>
</comment>
<sequence>MRLPCPLKEATVQEGFPMCKIGGWKEEEVVSDYARVMYDFAAEPGNNELTVSEGEIITITNPDVGGGWLEGKNSQGERGLVPTDYVEIITEGAKDGISCGNSLADQAFFDSLSSNTAQTNSAAKSSNQASITNDPWSSWNVGKSGNWDNGNAVDSWATKPESAAGQRNSASNNWEAAAAFGHPQAYQGPAAADDDDWDDDWDDPKSASPSYLGYKETEASEAGGIQRGNSRAAAMKLPLNKFPGFAKPGMEQYLLAKQLAKPKEKIPIIIGDYGPMWVYPTSTFDCVVADPKKGSKMYGLKSYIEYQLTCTHFDWLYERLLVKFGLAIPIPSLPDKQVTGRFEEEFIKMRMERLQAWMTRMCRHPVVSESEVFQQFLNFRDEKNTETWKMSSVCVDKLDRSVSSSKAVVCLHPIQALCKEQKCDAVGRFTKAMDDGVKELLTVGHEHWKRCTGPLPKEYQKIGKALQSLALVFSTSGYQGESDLNGAITEAGKTYEEIASLVADQPKKDLHFLMETNHEYKGFLGCFPDIIAAHKGAIERVKESDKLVATSKITPQDKQNMVKRVSTMAYALQAEMNHFHSNRIYDYNSVIRLYLEQQAQFYETIAQKLRQALSRFPVM</sequence>
<evidence type="ECO:0000256" key="8">
    <source>
        <dbReference type="PIRSR" id="PIRSR027744-1"/>
    </source>
</evidence>
<keyword evidence="15" id="KW-1185">Reference proteome</keyword>
<dbReference type="InterPro" id="IPR014536">
    <property type="entry name" value="Snx9_fam"/>
</dbReference>
<dbReference type="InterPro" id="IPR001683">
    <property type="entry name" value="PX_dom"/>
</dbReference>
<dbReference type="PANTHER" id="PTHR45827:SF2">
    <property type="entry name" value="SORTING NEXIN-9"/>
    <property type="match status" value="1"/>
</dbReference>
<dbReference type="Gene3D" id="2.30.30.40">
    <property type="entry name" value="SH3 Domains"/>
    <property type="match status" value="1"/>
</dbReference>
<dbReference type="OrthoDB" id="10254720at2759"/>
<dbReference type="GO" id="GO:0036089">
    <property type="term" value="P:cleavage furrow formation"/>
    <property type="evidence" value="ECO:0007669"/>
    <property type="project" value="TreeGrafter"/>
</dbReference>
<dbReference type="EMBL" id="JADDUC010000001">
    <property type="protein sequence ID" value="KAG0137224.1"/>
    <property type="molecule type" value="Genomic_DNA"/>
</dbReference>
<dbReference type="AlphaFoldDB" id="A0A835P4A3"/>
<evidence type="ECO:0000259" key="11">
    <source>
        <dbReference type="PROSITE" id="PS50002"/>
    </source>
</evidence>
<dbReference type="CDD" id="cd11898">
    <property type="entry name" value="SH3_SNX9"/>
    <property type="match status" value="1"/>
</dbReference>
<evidence type="ECO:0000256" key="10">
    <source>
        <dbReference type="SAM" id="MobiDB-lite"/>
    </source>
</evidence>
<feature type="binding site" evidence="8">
    <location>
        <position position="350"/>
    </location>
    <ligand>
        <name>a 1,2-diacyl-sn-glycero-3-phospho-(1D-myo-inositol-4,5-bisphosphate)</name>
        <dbReference type="ChEBI" id="CHEBI:58456"/>
    </ligand>
</feature>
<evidence type="ECO:0000256" key="4">
    <source>
        <dbReference type="ARBA" id="ARBA00022927"/>
    </source>
</evidence>
<evidence type="ECO:0000256" key="9">
    <source>
        <dbReference type="PROSITE-ProRule" id="PRU00192"/>
    </source>
</evidence>
<dbReference type="InterPro" id="IPR019497">
    <property type="entry name" value="Sorting_nexin_WASP-bd-dom"/>
</dbReference>
<dbReference type="GO" id="GO:0016197">
    <property type="term" value="P:endosomal transport"/>
    <property type="evidence" value="ECO:0007669"/>
    <property type="project" value="TreeGrafter"/>
</dbReference>
<keyword evidence="6 7" id="KW-0968">Cytoplasmic vesicle</keyword>
<dbReference type="GO" id="GO:0097320">
    <property type="term" value="P:plasma membrane tubulation"/>
    <property type="evidence" value="ECO:0007669"/>
    <property type="project" value="TreeGrafter"/>
</dbReference>
<dbReference type="PANTHER" id="PTHR45827">
    <property type="entry name" value="SORTING NEXIN"/>
    <property type="match status" value="1"/>
</dbReference>
<dbReference type="GO" id="GO:0000278">
    <property type="term" value="P:mitotic cell cycle"/>
    <property type="evidence" value="ECO:0007669"/>
    <property type="project" value="InterPro"/>
</dbReference>
<evidence type="ECO:0000256" key="2">
    <source>
        <dbReference type="ARBA" id="ARBA00010883"/>
    </source>
</evidence>
<dbReference type="GO" id="GO:0015031">
    <property type="term" value="P:protein transport"/>
    <property type="evidence" value="ECO:0007669"/>
    <property type="project" value="UniProtKB-KW"/>
</dbReference>
<keyword evidence="4" id="KW-0653">Protein transport</keyword>
<comment type="subcellular location">
    <subcellularLocation>
        <location evidence="1">Cytoplasmic vesicle membrane</location>
        <topology evidence="1">Peripheral membrane protein</topology>
        <orientation evidence="1">Cytoplasmic side</orientation>
    </subcellularLocation>
</comment>
<reference evidence="13" key="1">
    <citation type="submission" date="2020-10" db="EMBL/GenBank/DDBJ databases">
        <title>Feather gene expression reveals the developmental basis of iridescence in African starlings.</title>
        <authorList>
            <person name="Rubenstein D.R."/>
        </authorList>
    </citation>
    <scope>NUCLEOTIDE SEQUENCE</scope>
    <source>
        <strain evidence="13">SS15</strain>
        <tissue evidence="13">Liver</tissue>
    </source>
</reference>
<dbReference type="SMART" id="SM00312">
    <property type="entry name" value="PX"/>
    <property type="match status" value="1"/>
</dbReference>
<evidence type="ECO:0000256" key="5">
    <source>
        <dbReference type="ARBA" id="ARBA00023136"/>
    </source>
</evidence>
<dbReference type="GO" id="GO:0006897">
    <property type="term" value="P:endocytosis"/>
    <property type="evidence" value="ECO:0007669"/>
    <property type="project" value="TreeGrafter"/>
</dbReference>
<feature type="compositionally biased region" description="Polar residues" evidence="10">
    <location>
        <begin position="120"/>
        <end position="149"/>
    </location>
</feature>
<evidence type="ECO:0000256" key="3">
    <source>
        <dbReference type="ARBA" id="ARBA00022443"/>
    </source>
</evidence>
<evidence type="ECO:0000256" key="1">
    <source>
        <dbReference type="ARBA" id="ARBA00004180"/>
    </source>
</evidence>
<dbReference type="GO" id="GO:0035091">
    <property type="term" value="F:phosphatidylinositol binding"/>
    <property type="evidence" value="ECO:0007669"/>
    <property type="project" value="InterPro"/>
</dbReference>
<keyword evidence="4" id="KW-0813">Transport</keyword>
<dbReference type="GO" id="GO:0005886">
    <property type="term" value="C:plasma membrane"/>
    <property type="evidence" value="ECO:0007669"/>
    <property type="project" value="TreeGrafter"/>
</dbReference>
<dbReference type="GO" id="GO:0030659">
    <property type="term" value="C:cytoplasmic vesicle membrane"/>
    <property type="evidence" value="ECO:0007669"/>
    <property type="project" value="UniProtKB-SubCell"/>
</dbReference>
<organism evidence="13">
    <name type="scientific">Lamprotornis superbus</name>
    <dbReference type="NCBI Taxonomy" id="245042"/>
    <lineage>
        <taxon>Eukaryota</taxon>
        <taxon>Metazoa</taxon>
        <taxon>Chordata</taxon>
        <taxon>Craniata</taxon>
        <taxon>Vertebrata</taxon>
        <taxon>Euteleostomi</taxon>
        <taxon>Archelosauria</taxon>
        <taxon>Archosauria</taxon>
        <taxon>Dinosauria</taxon>
        <taxon>Saurischia</taxon>
        <taxon>Theropoda</taxon>
        <taxon>Coelurosauria</taxon>
        <taxon>Aves</taxon>
        <taxon>Neognathae</taxon>
        <taxon>Neoaves</taxon>
        <taxon>Telluraves</taxon>
        <taxon>Australaves</taxon>
        <taxon>Passeriformes</taxon>
        <taxon>Sturnidae</taxon>
        <taxon>Lamprotornis</taxon>
    </lineage>
</organism>
<dbReference type="EMBL" id="JADDUC020000003">
    <property type="protein sequence ID" value="KAI1240891.1"/>
    <property type="molecule type" value="Genomic_DNA"/>
</dbReference>
<keyword evidence="5 7" id="KW-0472">Membrane</keyword>
<dbReference type="InterPro" id="IPR027267">
    <property type="entry name" value="AH/BAR_dom_sf"/>
</dbReference>
<dbReference type="InterPro" id="IPR035558">
    <property type="entry name" value="SNX9_SH3"/>
</dbReference>
<reference evidence="14" key="3">
    <citation type="submission" date="2022-01" db="EMBL/GenBank/DDBJ databases">
        <authorList>
            <person name="Rubenstein D.R."/>
        </authorList>
    </citation>
    <scope>NUCLEOTIDE SEQUENCE</scope>
    <source>
        <strain evidence="14">SS15</strain>
        <tissue evidence="14">Liver</tissue>
    </source>
</reference>
<comment type="caution">
    <text evidence="13">The sequence shown here is derived from an EMBL/GenBank/DDBJ whole genome shotgun (WGS) entry which is preliminary data.</text>
</comment>
<feature type="region of interest" description="Disordered" evidence="10">
    <location>
        <begin position="120"/>
        <end position="171"/>
    </location>
</feature>
<dbReference type="PROSITE" id="PS50002">
    <property type="entry name" value="SH3"/>
    <property type="match status" value="1"/>
</dbReference>
<evidence type="ECO:0000256" key="7">
    <source>
        <dbReference type="PIRNR" id="PIRNR027744"/>
    </source>
</evidence>
<evidence type="ECO:0000313" key="13">
    <source>
        <dbReference type="EMBL" id="KAG0137224.1"/>
    </source>
</evidence>
<reference evidence="14 15" key="2">
    <citation type="journal article" date="2021" name="J. Hered.">
        <title>Feather Gene Expression Elucidates the Developmental Basis of Plumage Iridescence in African Starlings.</title>
        <authorList>
            <person name="Rubenstein D.R."/>
            <person name="Corvelo A."/>
            <person name="MacManes M.D."/>
            <person name="Maia R."/>
            <person name="Narzisi G."/>
            <person name="Rousaki A."/>
            <person name="Vandenabeele P."/>
            <person name="Shawkey M.D."/>
            <person name="Solomon J."/>
        </authorList>
    </citation>
    <scope>NUCLEOTIDE SEQUENCE [LARGE SCALE GENOMIC DNA]</scope>
    <source>
        <strain evidence="14">SS15</strain>
    </source>
</reference>
<dbReference type="SUPFAM" id="SSF64268">
    <property type="entry name" value="PX domain"/>
    <property type="match status" value="1"/>
</dbReference>
<dbReference type="InterPro" id="IPR036871">
    <property type="entry name" value="PX_dom_sf"/>
</dbReference>
<name>A0A835P4A3_9PASS</name>
<accession>A0A835P4A3</accession>
<gene>
    <name evidence="13" type="ORF">IHE44_000063</name>
    <name evidence="14" type="ORF">IHE44_0009339</name>
</gene>
<evidence type="ECO:0000259" key="12">
    <source>
        <dbReference type="PROSITE" id="PS50195"/>
    </source>
</evidence>
<dbReference type="Gene3D" id="1.20.1270.60">
    <property type="entry name" value="Arfaptin homology (AH) domain/BAR domain"/>
    <property type="match status" value="1"/>
</dbReference>
<keyword evidence="3 9" id="KW-0728">SH3 domain</keyword>
<feature type="compositionally biased region" description="Acidic residues" evidence="10">
    <location>
        <begin position="192"/>
        <end position="202"/>
    </location>
</feature>
<feature type="region of interest" description="Disordered" evidence="10">
    <location>
        <begin position="185"/>
        <end position="213"/>
    </location>
</feature>
<feature type="domain" description="SH3" evidence="11">
    <location>
        <begin position="29"/>
        <end position="91"/>
    </location>
</feature>
<dbReference type="InterPro" id="IPR036028">
    <property type="entry name" value="SH3-like_dom_sf"/>
</dbReference>
<evidence type="ECO:0000313" key="14">
    <source>
        <dbReference type="EMBL" id="KAI1240891.1"/>
    </source>
</evidence>
<evidence type="ECO:0000313" key="15">
    <source>
        <dbReference type="Proteomes" id="UP000618051"/>
    </source>
</evidence>
<dbReference type="Pfam" id="PF10456">
    <property type="entry name" value="BAR_3_WASP_bdg"/>
    <property type="match status" value="1"/>
</dbReference>
<proteinExistence type="inferred from homology"/>
<feature type="domain" description="PX" evidence="12">
    <location>
        <begin position="231"/>
        <end position="383"/>
    </location>
</feature>
<dbReference type="Pfam" id="PF07653">
    <property type="entry name" value="SH3_2"/>
    <property type="match status" value="1"/>
</dbReference>
<dbReference type="Gene3D" id="3.30.1520.10">
    <property type="entry name" value="Phox-like domain"/>
    <property type="match status" value="1"/>
</dbReference>
<dbReference type="PROSITE" id="PS50195">
    <property type="entry name" value="PX"/>
    <property type="match status" value="1"/>
</dbReference>